<dbReference type="Proteomes" id="UP000612899">
    <property type="component" value="Unassembled WGS sequence"/>
</dbReference>
<gene>
    <name evidence="1" type="ORF">Rhe02_14800</name>
</gene>
<evidence type="ECO:0000313" key="2">
    <source>
        <dbReference type="Proteomes" id="UP000612899"/>
    </source>
</evidence>
<evidence type="ECO:0000313" key="1">
    <source>
        <dbReference type="EMBL" id="GIH03413.1"/>
    </source>
</evidence>
<protein>
    <submittedName>
        <fullName evidence="1">Uncharacterized protein</fullName>
    </submittedName>
</protein>
<accession>A0A8J3Q4Z4</accession>
<dbReference type="EMBL" id="BONY01000007">
    <property type="protein sequence ID" value="GIH03413.1"/>
    <property type="molecule type" value="Genomic_DNA"/>
</dbReference>
<organism evidence="1 2">
    <name type="scientific">Rhizocola hellebori</name>
    <dbReference type="NCBI Taxonomy" id="1392758"/>
    <lineage>
        <taxon>Bacteria</taxon>
        <taxon>Bacillati</taxon>
        <taxon>Actinomycetota</taxon>
        <taxon>Actinomycetes</taxon>
        <taxon>Micromonosporales</taxon>
        <taxon>Micromonosporaceae</taxon>
        <taxon>Rhizocola</taxon>
    </lineage>
</organism>
<comment type="caution">
    <text evidence="1">The sequence shown here is derived from an EMBL/GenBank/DDBJ whole genome shotgun (WGS) entry which is preliminary data.</text>
</comment>
<name>A0A8J3Q4Z4_9ACTN</name>
<keyword evidence="2" id="KW-1185">Reference proteome</keyword>
<proteinExistence type="predicted"/>
<sequence length="235" mass="25794">MATVAAPLVPSGQVQPEEAEHVAAEIRDAMQLLATDASSPQVESAWDEILSQLLQRGTSAARRAQICTDAAGVRIRLYEQHGDQRLLNKGIALLEEAMTLATEGSTTDALASSYLGVAYGYQFDLTGENRHLKRATELINHSVKAIPTDSFRAPIYVLNLGLHTVRTFRVTGSSELLELAIGILTEAAKTRPGSPVYRSAAVLLAEMYQERYSRNQSLSDMEQKRTWDRRASHLA</sequence>
<dbReference type="AlphaFoldDB" id="A0A8J3Q4Z4"/>
<reference evidence="1" key="1">
    <citation type="submission" date="2021-01" db="EMBL/GenBank/DDBJ databases">
        <title>Whole genome shotgun sequence of Rhizocola hellebori NBRC 109834.</title>
        <authorList>
            <person name="Komaki H."/>
            <person name="Tamura T."/>
        </authorList>
    </citation>
    <scope>NUCLEOTIDE SEQUENCE</scope>
    <source>
        <strain evidence="1">NBRC 109834</strain>
    </source>
</reference>